<feature type="transmembrane region" description="Helical" evidence="6">
    <location>
        <begin position="67"/>
        <end position="86"/>
    </location>
</feature>
<evidence type="ECO:0000256" key="5">
    <source>
        <dbReference type="SAM" id="MobiDB-lite"/>
    </source>
</evidence>
<dbReference type="InterPro" id="IPR003020">
    <property type="entry name" value="HCO3_transpt_euk"/>
</dbReference>
<comment type="subcellular location">
    <subcellularLocation>
        <location evidence="1">Membrane</location>
        <topology evidence="1">Multi-pass membrane protein</topology>
    </subcellularLocation>
</comment>
<feature type="transmembrane region" description="Helical" evidence="6">
    <location>
        <begin position="148"/>
        <end position="169"/>
    </location>
</feature>
<feature type="transmembrane region" description="Helical" evidence="6">
    <location>
        <begin position="566"/>
        <end position="583"/>
    </location>
</feature>
<reference evidence="8 9" key="1">
    <citation type="submission" date="2024-02" db="EMBL/GenBank/DDBJ databases">
        <authorList>
            <person name="Chen Y."/>
            <person name="Shah S."/>
            <person name="Dougan E. K."/>
            <person name="Thang M."/>
            <person name="Chan C."/>
        </authorList>
    </citation>
    <scope>NUCLEOTIDE SEQUENCE [LARGE SCALE GENOMIC DNA]</scope>
</reference>
<sequence>MTEAEAVIRDQSGWIVTSAKKDLGPLDFTGRIGGGMMADIRRRAPFYVSDWTEAFYPENLQKTASTILYLFIAALAPAITFGSRFLDGTNGQFGVLEMIMSTSISGMLFSTFAGQPLSILGATGPFLAYTLVVYDLGIAFNLEFMPLYFWTCMWCAFFTIVVAVFDLCALMKHVTMFSEDIFAGLISLIFIIDGVRLLFYPFPPLLLTGVNSDELWVHDLCSTGCDWADCLCDASSCPPSLPIIQNFADCWFVSTECALTPKERTLRRFEDVCSVPPVPLPSAFFELLLFLYTFGPATRGTRLPRAERVASYLSHFRRTPWLLRPVRNFFANFAVTFSLLTASALAAIYSTETNLRMLSVEAELAPALTLSSGAKRPWIVNPMGIEMEFPVWGIFFAIVPAIGFAVLGYLDQNLTSVIVNRPSNNLQKGPGYHLDLFVRGAVTLPACAFLGLPLSVASTVPSITHVISLTTYEVQQLPQGERKVPVKVVEQRATNFLIHVLIGCALFLAPVLKFLPRAVLQGVFFYMGIASLTGNNLFDRFFLLFKLERRNRPSYIYVQKLPIKRVHLYTLVQLICLAILYGLKEIKETSVVFPFFMASLAIIRKVRRENLRAPLRTLHLRGAPLRPCGGCSPRRSLSIWTPTQMRTRKRPGRVAGGKGSSPGRGVARDATAGHPRLRVTAPRRWDHSRTWRTSLSPPRRVRRFDERPPGRGEAQNTSRLEPALDRSDKEVQPWHLFVSFFSVRPELVMIRPERTNSWYSTVDGRRRRVGDLKAMGVERQSASVLRTRWRSKTLGPQDR</sequence>
<feature type="transmembrane region" description="Helical" evidence="6">
    <location>
        <begin position="329"/>
        <end position="349"/>
    </location>
</feature>
<feature type="domain" description="Bicarbonate transporter-like transmembrane" evidence="7">
    <location>
        <begin position="32"/>
        <end position="606"/>
    </location>
</feature>
<keyword evidence="4 6" id="KW-0472">Membrane</keyword>
<accession>A0ABP0Q867</accession>
<feature type="transmembrane region" description="Helical" evidence="6">
    <location>
        <begin position="181"/>
        <end position="202"/>
    </location>
</feature>
<dbReference type="Gene3D" id="1.10.287.570">
    <property type="entry name" value="Helical hairpin bin"/>
    <property type="match status" value="1"/>
</dbReference>
<gene>
    <name evidence="8" type="ORF">CCMP2556_LOCUS40927</name>
</gene>
<dbReference type="Proteomes" id="UP001642484">
    <property type="component" value="Unassembled WGS sequence"/>
</dbReference>
<evidence type="ECO:0000256" key="4">
    <source>
        <dbReference type="ARBA" id="ARBA00023136"/>
    </source>
</evidence>
<proteinExistence type="predicted"/>
<dbReference type="Pfam" id="PF00955">
    <property type="entry name" value="HCO3_cotransp"/>
    <property type="match status" value="1"/>
</dbReference>
<feature type="transmembrane region" description="Helical" evidence="6">
    <location>
        <begin position="493"/>
        <end position="512"/>
    </location>
</feature>
<feature type="region of interest" description="Disordered" evidence="5">
    <location>
        <begin position="645"/>
        <end position="726"/>
    </location>
</feature>
<organism evidence="8 9">
    <name type="scientific">Durusdinium trenchii</name>
    <dbReference type="NCBI Taxonomy" id="1381693"/>
    <lineage>
        <taxon>Eukaryota</taxon>
        <taxon>Sar</taxon>
        <taxon>Alveolata</taxon>
        <taxon>Dinophyceae</taxon>
        <taxon>Suessiales</taxon>
        <taxon>Symbiodiniaceae</taxon>
        <taxon>Durusdinium</taxon>
    </lineage>
</organism>
<dbReference type="PANTHER" id="PTHR11453">
    <property type="entry name" value="ANION EXCHANGE PROTEIN"/>
    <property type="match status" value="1"/>
</dbReference>
<evidence type="ECO:0000313" key="9">
    <source>
        <dbReference type="Proteomes" id="UP001642484"/>
    </source>
</evidence>
<dbReference type="InterPro" id="IPR011531">
    <property type="entry name" value="HCO3_transpt-like_TM_dom"/>
</dbReference>
<dbReference type="PANTHER" id="PTHR11453:SF127">
    <property type="entry name" value="SOLUTE CARRIER FAMILY 4 MEMBER 11"/>
    <property type="match status" value="1"/>
</dbReference>
<keyword evidence="2 6" id="KW-0812">Transmembrane</keyword>
<evidence type="ECO:0000256" key="1">
    <source>
        <dbReference type="ARBA" id="ARBA00004141"/>
    </source>
</evidence>
<feature type="transmembrane region" description="Helical" evidence="6">
    <location>
        <begin position="389"/>
        <end position="410"/>
    </location>
</feature>
<keyword evidence="3 6" id="KW-1133">Transmembrane helix</keyword>
<evidence type="ECO:0000256" key="6">
    <source>
        <dbReference type="SAM" id="Phobius"/>
    </source>
</evidence>
<dbReference type="EMBL" id="CAXAMN010024139">
    <property type="protein sequence ID" value="CAK9084065.1"/>
    <property type="molecule type" value="Genomic_DNA"/>
</dbReference>
<protein>
    <recommendedName>
        <fullName evidence="7">Bicarbonate transporter-like transmembrane domain-containing protein</fullName>
    </recommendedName>
</protein>
<evidence type="ECO:0000313" key="8">
    <source>
        <dbReference type="EMBL" id="CAK9084065.1"/>
    </source>
</evidence>
<feature type="transmembrane region" description="Helical" evidence="6">
    <location>
        <begin position="524"/>
        <end position="545"/>
    </location>
</feature>
<comment type="caution">
    <text evidence="8">The sequence shown here is derived from an EMBL/GenBank/DDBJ whole genome shotgun (WGS) entry which is preliminary data.</text>
</comment>
<evidence type="ECO:0000259" key="7">
    <source>
        <dbReference type="Pfam" id="PF00955"/>
    </source>
</evidence>
<name>A0ABP0Q867_9DINO</name>
<dbReference type="PRINTS" id="PR01231">
    <property type="entry name" value="HCO3TRNSPORT"/>
</dbReference>
<evidence type="ECO:0000256" key="3">
    <source>
        <dbReference type="ARBA" id="ARBA00022989"/>
    </source>
</evidence>
<evidence type="ECO:0000256" key="2">
    <source>
        <dbReference type="ARBA" id="ARBA00022692"/>
    </source>
</evidence>
<keyword evidence="9" id="KW-1185">Reference proteome</keyword>